<dbReference type="STRING" id="1895771.BGO89_01520"/>
<dbReference type="SUPFAM" id="SSF53850">
    <property type="entry name" value="Periplasmic binding protein-like II"/>
    <property type="match status" value="1"/>
</dbReference>
<accession>A0A1M3L6Z8</accession>
<dbReference type="Pfam" id="PF01547">
    <property type="entry name" value="SBP_bac_1"/>
    <property type="match status" value="1"/>
</dbReference>
<dbReference type="PANTHER" id="PTHR30061">
    <property type="entry name" value="MALTOSE-BINDING PERIPLASMIC PROTEIN"/>
    <property type="match status" value="1"/>
</dbReference>
<dbReference type="GO" id="GO:0055052">
    <property type="term" value="C:ATP-binding cassette (ABC) transporter complex, substrate-binding subunit-containing"/>
    <property type="evidence" value="ECO:0007669"/>
    <property type="project" value="TreeGrafter"/>
</dbReference>
<gene>
    <name evidence="4" type="ORF">BGO89_01520</name>
</gene>
<organism evidence="4 5">
    <name type="scientific">Candidatus Kapaibacterium thiocyanatum</name>
    <dbReference type="NCBI Taxonomy" id="1895771"/>
    <lineage>
        <taxon>Bacteria</taxon>
        <taxon>Pseudomonadati</taxon>
        <taxon>Candidatus Kapaibacteriota</taxon>
        <taxon>Candidatus Kapaibacteriia</taxon>
        <taxon>Candidatus Kapaibacteriales</taxon>
        <taxon>Candidatus Kapaibacteriaceae</taxon>
        <taxon>Candidatus Kapaibacterium</taxon>
    </lineage>
</organism>
<reference evidence="4 5" key="1">
    <citation type="submission" date="2016-09" db="EMBL/GenBank/DDBJ databases">
        <title>Genome-resolved meta-omics ties microbial dynamics to process performance in biotechnology for thiocyanate degradation.</title>
        <authorList>
            <person name="Kantor R.S."/>
            <person name="Huddy R.J."/>
            <person name="Iyer R."/>
            <person name="Thomas B.C."/>
            <person name="Brown C.T."/>
            <person name="Anantharaman K."/>
            <person name="Tringe S."/>
            <person name="Hettich R.L."/>
            <person name="Harrison S.T."/>
            <person name="Banfield J.F."/>
        </authorList>
    </citation>
    <scope>NUCLEOTIDE SEQUENCE [LARGE SCALE GENOMIC DNA]</scope>
    <source>
        <strain evidence="4">59-99</strain>
    </source>
</reference>
<evidence type="ECO:0000313" key="4">
    <source>
        <dbReference type="EMBL" id="OJX61284.1"/>
    </source>
</evidence>
<name>A0A1M3L6Z8_9BACT</name>
<comment type="similarity">
    <text evidence="1">Belongs to the bacterial solute-binding protein 1 family.</text>
</comment>
<dbReference type="GO" id="GO:1901982">
    <property type="term" value="F:maltose binding"/>
    <property type="evidence" value="ECO:0007669"/>
    <property type="project" value="TreeGrafter"/>
</dbReference>
<keyword evidence="3" id="KW-0732">Signal</keyword>
<comment type="caution">
    <text evidence="4">The sequence shown here is derived from an EMBL/GenBank/DDBJ whole genome shotgun (WGS) entry which is preliminary data.</text>
</comment>
<dbReference type="Proteomes" id="UP000184233">
    <property type="component" value="Unassembled WGS sequence"/>
</dbReference>
<dbReference type="GO" id="GO:0015768">
    <property type="term" value="P:maltose transport"/>
    <property type="evidence" value="ECO:0007669"/>
    <property type="project" value="TreeGrafter"/>
</dbReference>
<dbReference type="EMBL" id="MKVH01000002">
    <property type="protein sequence ID" value="OJX61284.1"/>
    <property type="molecule type" value="Genomic_DNA"/>
</dbReference>
<dbReference type="PANTHER" id="PTHR30061:SF50">
    <property type="entry name" value="MALTOSE_MALTODEXTRIN-BINDING PERIPLASMIC PROTEIN"/>
    <property type="match status" value="1"/>
</dbReference>
<dbReference type="Gene3D" id="3.40.190.10">
    <property type="entry name" value="Periplasmic binding protein-like II"/>
    <property type="match status" value="1"/>
</dbReference>
<evidence type="ECO:0000256" key="2">
    <source>
        <dbReference type="ARBA" id="ARBA00022448"/>
    </source>
</evidence>
<evidence type="ECO:0000313" key="5">
    <source>
        <dbReference type="Proteomes" id="UP000184233"/>
    </source>
</evidence>
<dbReference type="GO" id="GO:0042956">
    <property type="term" value="P:maltodextrin transmembrane transport"/>
    <property type="evidence" value="ECO:0007669"/>
    <property type="project" value="TreeGrafter"/>
</dbReference>
<protein>
    <recommendedName>
        <fullName evidence="6">ABC transporter substrate-binding protein</fullName>
    </recommendedName>
</protein>
<evidence type="ECO:0000256" key="3">
    <source>
        <dbReference type="ARBA" id="ARBA00022729"/>
    </source>
</evidence>
<evidence type="ECO:0008006" key="6">
    <source>
        <dbReference type="Google" id="ProtNLM"/>
    </source>
</evidence>
<dbReference type="AlphaFoldDB" id="A0A1M3L6Z8"/>
<proteinExistence type="inferred from homology"/>
<sequence length="418" mass="45987">MHPHRHRSGIAVSPAPILLFLGILVCILTGCGDGDASNGERTVLRLWHFWSEPAQRAVLQQQIADFQRKHPFVVVELTELQWSDGKAKLQLAFNSGNPPDVVHIGMEWIPQFAAAGVLGRLSDDNADRFLPGARSGGIFGDSTVALPWVVNTRALMMQTTLHEARSGKTMLDVIRAYHDPARGRYGFGIASNEPHNVMKRVLPFMIAGGSKAFLSRPYWSTLDDSAVVALERYVSFCDYGINESSRNLDERFVRGDVGVWVSGAWILASAARTGRSASFTVLDGIFPLTDIATAHHGSILSGDYLAVSNASVHRHEAMLLIDYLTSDNTALAFCEAIPDAGVPAGRQALDTMRERLQDANAIAFCDAVEQAPSIEQSVHFLDAERIFEEEVMMAIYRKKTARQAVADARDRIRSVETR</sequence>
<evidence type="ECO:0000256" key="1">
    <source>
        <dbReference type="ARBA" id="ARBA00008520"/>
    </source>
</evidence>
<dbReference type="InterPro" id="IPR006059">
    <property type="entry name" value="SBP"/>
</dbReference>
<dbReference type="PROSITE" id="PS51257">
    <property type="entry name" value="PROKAR_LIPOPROTEIN"/>
    <property type="match status" value="1"/>
</dbReference>
<keyword evidence="2" id="KW-0813">Transport</keyword>